<keyword evidence="5" id="KW-1185">Reference proteome</keyword>
<name>A0ABY0IFX8_9BACT</name>
<dbReference type="EMBL" id="QDKL01000002">
    <property type="protein sequence ID" value="RZF21857.1"/>
    <property type="molecule type" value="Genomic_DNA"/>
</dbReference>
<keyword evidence="2" id="KW-0472">Membrane</keyword>
<keyword evidence="2" id="KW-1133">Transmembrane helix</keyword>
<evidence type="ECO:0000256" key="2">
    <source>
        <dbReference type="SAM" id="Phobius"/>
    </source>
</evidence>
<feature type="transmembrane region" description="Helical" evidence="2">
    <location>
        <begin position="339"/>
        <end position="355"/>
    </location>
</feature>
<comment type="caution">
    <text evidence="4">The sequence shown here is derived from an EMBL/GenBank/DDBJ whole genome shotgun (WGS) entry which is preliminary data.</text>
</comment>
<accession>A0ABY0IFX8</accession>
<evidence type="ECO:0000256" key="1">
    <source>
        <dbReference type="SAM" id="MobiDB-lite"/>
    </source>
</evidence>
<dbReference type="Proteomes" id="UP000443582">
    <property type="component" value="Unassembled WGS sequence"/>
</dbReference>
<proteinExistence type="predicted"/>
<evidence type="ECO:0000313" key="5">
    <source>
        <dbReference type="Proteomes" id="UP000443582"/>
    </source>
</evidence>
<feature type="signal peptide" evidence="3">
    <location>
        <begin position="1"/>
        <end position="18"/>
    </location>
</feature>
<feature type="chain" id="PRO_5047389016" evidence="3">
    <location>
        <begin position="19"/>
        <end position="362"/>
    </location>
</feature>
<organism evidence="4 5">
    <name type="scientific">Halobacteriovorax vibrionivorans</name>
    <dbReference type="NCBI Taxonomy" id="2152716"/>
    <lineage>
        <taxon>Bacteria</taxon>
        <taxon>Pseudomonadati</taxon>
        <taxon>Bdellovibrionota</taxon>
        <taxon>Bacteriovoracia</taxon>
        <taxon>Bacteriovoracales</taxon>
        <taxon>Halobacteriovoraceae</taxon>
        <taxon>Halobacteriovorax</taxon>
    </lineage>
</organism>
<reference evidence="5" key="1">
    <citation type="journal article" date="2019" name="Int. J. Syst. Evol. Microbiol.">
        <title>Halobacteriovorax valvorus sp. nov., a novel prokaryotic predator isolated from coastal seawater of China.</title>
        <authorList>
            <person name="Chen M.-X."/>
        </authorList>
    </citation>
    <scope>NUCLEOTIDE SEQUENCE [LARGE SCALE GENOMIC DNA]</scope>
    <source>
        <strain evidence="5">BL9</strain>
    </source>
</reference>
<dbReference type="RefSeq" id="WP_115361673.1">
    <property type="nucleotide sequence ID" value="NZ_QDKL01000002.1"/>
</dbReference>
<protein>
    <submittedName>
        <fullName evidence="4">Uncharacterized protein</fullName>
    </submittedName>
</protein>
<gene>
    <name evidence="4" type="ORF">DAY19_09210</name>
</gene>
<evidence type="ECO:0000256" key="3">
    <source>
        <dbReference type="SAM" id="SignalP"/>
    </source>
</evidence>
<keyword evidence="2" id="KW-0812">Transmembrane</keyword>
<feature type="region of interest" description="Disordered" evidence="1">
    <location>
        <begin position="168"/>
        <end position="201"/>
    </location>
</feature>
<evidence type="ECO:0000313" key="4">
    <source>
        <dbReference type="EMBL" id="RZF21857.1"/>
    </source>
</evidence>
<keyword evidence="3" id="KW-0732">Signal</keyword>
<sequence length="362" mass="34120">MKRFILPIFLLISSSTFAAIDIGDGSDGACSLGGAISVTSTVSGTAFNCTSLVTTGAITVSDGNPLIIKVQGDATIDHTITLLGTAGGAAAGGGVVAGAEGGDATNAVCGGFSFADIGGSGGAGGSHVNLGGNGGVGQASGPTDGLDTMSAPGSTTTTYDSALSLETQIRGGSGGGNGGDGCESSGTFTEPGGTPGGAGGGALHLAAGGDIYINAQIDVRGGNGQPGTSSANGQSGGSGAGAGGVIFLQSSLNIELNSALLANGGTGGAAGGALAGAGGDGGDGIIRLDDLDGTITGVGGSYSPSPTIITHGATSLETLSSGIEPGCAVREDMTPKNQTILGALLLLILMIGLNIKETKKAN</sequence>
<feature type="compositionally biased region" description="Gly residues" evidence="1">
    <location>
        <begin position="171"/>
        <end position="181"/>
    </location>
</feature>